<protein>
    <submittedName>
        <fullName evidence="1">Uncharacterized protein</fullName>
    </submittedName>
</protein>
<gene>
    <name evidence="1" type="ORF">S01H4_38673</name>
</gene>
<dbReference type="EMBL" id="BART01020874">
    <property type="protein sequence ID" value="GAG93351.1"/>
    <property type="molecule type" value="Genomic_DNA"/>
</dbReference>
<organism evidence="1">
    <name type="scientific">marine sediment metagenome</name>
    <dbReference type="NCBI Taxonomy" id="412755"/>
    <lineage>
        <taxon>unclassified sequences</taxon>
        <taxon>metagenomes</taxon>
        <taxon>ecological metagenomes</taxon>
    </lineage>
</organism>
<reference evidence="1" key="1">
    <citation type="journal article" date="2014" name="Front. Microbiol.">
        <title>High frequency of phylogenetically diverse reductive dehalogenase-homologous genes in deep subseafloor sedimentary metagenomes.</title>
        <authorList>
            <person name="Kawai M."/>
            <person name="Futagami T."/>
            <person name="Toyoda A."/>
            <person name="Takaki Y."/>
            <person name="Nishi S."/>
            <person name="Hori S."/>
            <person name="Arai W."/>
            <person name="Tsubouchi T."/>
            <person name="Morono Y."/>
            <person name="Uchiyama I."/>
            <person name="Ito T."/>
            <person name="Fujiyama A."/>
            <person name="Inagaki F."/>
            <person name="Takami H."/>
        </authorList>
    </citation>
    <scope>NUCLEOTIDE SEQUENCE</scope>
    <source>
        <strain evidence="1">Expedition CK06-06</strain>
    </source>
</reference>
<evidence type="ECO:0000313" key="1">
    <source>
        <dbReference type="EMBL" id="GAG93351.1"/>
    </source>
</evidence>
<sequence length="99" mass="12092">MKQRKLDELIDCEVDGNSRWCDADEVYEMVEQLEEGFEKHDRECAAQDKRKDEETERLRKEKEWLLIGYIDRYGDYVRYRKGDREVILKLMQQALKEDK</sequence>
<proteinExistence type="predicted"/>
<name>X1DA95_9ZZZZ</name>
<dbReference type="AlphaFoldDB" id="X1DA95"/>
<comment type="caution">
    <text evidence="1">The sequence shown here is derived from an EMBL/GenBank/DDBJ whole genome shotgun (WGS) entry which is preliminary data.</text>
</comment>
<accession>X1DA95</accession>